<evidence type="ECO:0000313" key="12">
    <source>
        <dbReference type="EMBL" id="CAD5124352.1"/>
    </source>
</evidence>
<comment type="similarity">
    <text evidence="2 9">Belongs to the G-protein coupled receptor 1 family.</text>
</comment>
<dbReference type="PROSITE" id="PS50262">
    <property type="entry name" value="G_PROTEIN_RECEP_F1_2"/>
    <property type="match status" value="1"/>
</dbReference>
<evidence type="ECO:0000256" key="3">
    <source>
        <dbReference type="ARBA" id="ARBA00022692"/>
    </source>
</evidence>
<dbReference type="FunFam" id="1.20.1070.10:FF:000291">
    <property type="entry name" value="Predicted protein"/>
    <property type="match status" value="1"/>
</dbReference>
<feature type="transmembrane region" description="Helical" evidence="10">
    <location>
        <begin position="172"/>
        <end position="201"/>
    </location>
</feature>
<evidence type="ECO:0000313" key="13">
    <source>
        <dbReference type="Proteomes" id="UP000549394"/>
    </source>
</evidence>
<dbReference type="InterPro" id="IPR017452">
    <property type="entry name" value="GPCR_Rhodpsn_7TM"/>
</dbReference>
<feature type="transmembrane region" description="Helical" evidence="10">
    <location>
        <begin position="80"/>
        <end position="98"/>
    </location>
</feature>
<evidence type="ECO:0000256" key="10">
    <source>
        <dbReference type="SAM" id="Phobius"/>
    </source>
</evidence>
<feature type="transmembrane region" description="Helical" evidence="10">
    <location>
        <begin position="222"/>
        <end position="240"/>
    </location>
</feature>
<dbReference type="PRINTS" id="PR01012">
    <property type="entry name" value="NRPEPTIDEYR"/>
</dbReference>
<dbReference type="PANTHER" id="PTHR45695">
    <property type="entry name" value="LEUCOKININ RECEPTOR-RELATED"/>
    <property type="match status" value="1"/>
</dbReference>
<gene>
    <name evidence="12" type="ORF">DGYR_LOCUS11906</name>
</gene>
<dbReference type="SMART" id="SM01381">
    <property type="entry name" value="7TM_GPCR_Srsx"/>
    <property type="match status" value="1"/>
</dbReference>
<evidence type="ECO:0000256" key="8">
    <source>
        <dbReference type="ARBA" id="ARBA00023224"/>
    </source>
</evidence>
<proteinExistence type="inferred from homology"/>
<dbReference type="PANTHER" id="PTHR45695:SF15">
    <property type="entry name" value="OPSIN RH2"/>
    <property type="match status" value="1"/>
</dbReference>
<keyword evidence="6 10" id="KW-0472">Membrane</keyword>
<dbReference type="AlphaFoldDB" id="A0A7I8W7S7"/>
<dbReference type="PROSITE" id="PS00237">
    <property type="entry name" value="G_PROTEIN_RECEP_F1_1"/>
    <property type="match status" value="1"/>
</dbReference>
<feature type="transmembrane region" description="Helical" evidence="10">
    <location>
        <begin position="40"/>
        <end position="60"/>
    </location>
</feature>
<keyword evidence="13" id="KW-1185">Reference proteome</keyword>
<feature type="transmembrane region" description="Helical" evidence="10">
    <location>
        <begin position="119"/>
        <end position="138"/>
    </location>
</feature>
<evidence type="ECO:0000256" key="7">
    <source>
        <dbReference type="ARBA" id="ARBA00023170"/>
    </source>
</evidence>
<keyword evidence="4 10" id="KW-1133">Transmembrane helix</keyword>
<evidence type="ECO:0000259" key="11">
    <source>
        <dbReference type="PROSITE" id="PS50262"/>
    </source>
</evidence>
<keyword evidence="5 9" id="KW-0297">G-protein coupled receptor</keyword>
<feature type="domain" description="G-protein coupled receptors family 1 profile" evidence="11">
    <location>
        <begin position="19"/>
        <end position="284"/>
    </location>
</feature>
<accession>A0A7I8W7S7</accession>
<dbReference type="Proteomes" id="UP000549394">
    <property type="component" value="Unassembled WGS sequence"/>
</dbReference>
<dbReference type="SUPFAM" id="SSF81321">
    <property type="entry name" value="Family A G protein-coupled receptor-like"/>
    <property type="match status" value="1"/>
</dbReference>
<evidence type="ECO:0000256" key="9">
    <source>
        <dbReference type="RuleBase" id="RU000688"/>
    </source>
</evidence>
<feature type="transmembrane region" description="Helical" evidence="10">
    <location>
        <begin position="260"/>
        <end position="287"/>
    </location>
</feature>
<dbReference type="InterPro" id="IPR000276">
    <property type="entry name" value="GPCR_Rhodpsn"/>
</dbReference>
<dbReference type="Pfam" id="PF00001">
    <property type="entry name" value="7tm_1"/>
    <property type="match status" value="1"/>
</dbReference>
<evidence type="ECO:0000256" key="4">
    <source>
        <dbReference type="ARBA" id="ARBA00022989"/>
    </source>
</evidence>
<dbReference type="Gene3D" id="1.20.1070.10">
    <property type="entry name" value="Rhodopsin 7-helix transmembrane proteins"/>
    <property type="match status" value="1"/>
</dbReference>
<feature type="transmembrane region" description="Helical" evidence="10">
    <location>
        <begin position="6"/>
        <end position="28"/>
    </location>
</feature>
<dbReference type="InterPro" id="IPR000611">
    <property type="entry name" value="NPY_rcpt"/>
</dbReference>
<dbReference type="CDD" id="cd14993">
    <property type="entry name" value="7tmA_CCKR-like"/>
    <property type="match status" value="1"/>
</dbReference>
<evidence type="ECO:0000256" key="5">
    <source>
        <dbReference type="ARBA" id="ARBA00023040"/>
    </source>
</evidence>
<dbReference type="EMBL" id="CAJFCJ010000020">
    <property type="protein sequence ID" value="CAD5124352.1"/>
    <property type="molecule type" value="Genomic_DNA"/>
</dbReference>
<comment type="caution">
    <text evidence="12">The sequence shown here is derived from an EMBL/GenBank/DDBJ whole genome shotgun (WGS) entry which is preliminary data.</text>
</comment>
<organism evidence="12 13">
    <name type="scientific">Dimorphilus gyrociliatus</name>
    <dbReference type="NCBI Taxonomy" id="2664684"/>
    <lineage>
        <taxon>Eukaryota</taxon>
        <taxon>Metazoa</taxon>
        <taxon>Spiralia</taxon>
        <taxon>Lophotrochozoa</taxon>
        <taxon>Annelida</taxon>
        <taxon>Polychaeta</taxon>
        <taxon>Polychaeta incertae sedis</taxon>
        <taxon>Dinophilidae</taxon>
        <taxon>Dimorphilus</taxon>
    </lineage>
</organism>
<keyword evidence="3 9" id="KW-0812">Transmembrane</keyword>
<dbReference type="PRINTS" id="PR00237">
    <property type="entry name" value="GPCRRHODOPSN"/>
</dbReference>
<dbReference type="OrthoDB" id="5975505at2759"/>
<comment type="subcellular location">
    <subcellularLocation>
        <location evidence="1">Membrane</location>
        <topology evidence="1">Multi-pass membrane protein</topology>
    </subcellularLocation>
</comment>
<evidence type="ECO:0000256" key="1">
    <source>
        <dbReference type="ARBA" id="ARBA00004141"/>
    </source>
</evidence>
<name>A0A7I8W7S7_9ANNE</name>
<dbReference type="GO" id="GO:0004983">
    <property type="term" value="F:neuropeptide Y receptor activity"/>
    <property type="evidence" value="ECO:0007669"/>
    <property type="project" value="InterPro"/>
</dbReference>
<keyword evidence="7 9" id="KW-0675">Receptor</keyword>
<reference evidence="12 13" key="1">
    <citation type="submission" date="2020-08" db="EMBL/GenBank/DDBJ databases">
        <authorList>
            <person name="Hejnol A."/>
        </authorList>
    </citation>
    <scope>NUCLEOTIDE SEQUENCE [LARGE SCALE GENOMIC DNA]</scope>
</reference>
<sequence length="360" mass="40182">MIIVYTIAYSLVFFIAVVGNTLVILVVYRNSRMHTVTNYFIVNLAVADILVTVFCLPITLVNNLISGWRLGVVMCKVTPFLQGTSVSASVSTLVAIAVDRYIAICHTLELHMTGTVARLIIVLIWLFSMAIMSPWAIYYQIDYHNSPRQTIPTCVEIWSQDPTADKSKQKGYFLGATFLCCYTLPLLSIVICYTLIALRVWRRNAPGVANTSEVIFKSKVKVLKMLSCVVVLFAFSWLPLYATKIRILFGGSFSGMEEKILIQTILPIAQWLGSSNSCINPIVYCFFSRKFRRGFKELTLRCCSSPPDGRIPLSRLSSNTYYHSVHESASKHTYTSLRAINGSLAGRKSPAAVDFSNTAC</sequence>
<protein>
    <submittedName>
        <fullName evidence="12">DgyrCDS12641</fullName>
    </submittedName>
</protein>
<evidence type="ECO:0000256" key="2">
    <source>
        <dbReference type="ARBA" id="ARBA00010663"/>
    </source>
</evidence>
<dbReference type="GO" id="GO:0005886">
    <property type="term" value="C:plasma membrane"/>
    <property type="evidence" value="ECO:0007669"/>
    <property type="project" value="TreeGrafter"/>
</dbReference>
<keyword evidence="8 9" id="KW-0807">Transducer</keyword>
<evidence type="ECO:0000256" key="6">
    <source>
        <dbReference type="ARBA" id="ARBA00023136"/>
    </source>
</evidence>